<evidence type="ECO:0000313" key="3">
    <source>
        <dbReference type="Proteomes" id="UP000094020"/>
    </source>
</evidence>
<dbReference type="Gene3D" id="3.30.70.80">
    <property type="entry name" value="Peptidase S8 propeptide/proteinase inhibitor I9"/>
    <property type="match status" value="1"/>
</dbReference>
<dbReference type="SUPFAM" id="SSF54897">
    <property type="entry name" value="Protease propeptides/inhibitors"/>
    <property type="match status" value="1"/>
</dbReference>
<feature type="signal peptide" evidence="1">
    <location>
        <begin position="1"/>
        <end position="22"/>
    </location>
</feature>
<evidence type="ECO:0000313" key="2">
    <source>
        <dbReference type="EMBL" id="WWC72272.1"/>
    </source>
</evidence>
<keyword evidence="1" id="KW-0732">Signal</keyword>
<gene>
    <name evidence="2" type="ORF">I206_106234</name>
</gene>
<reference evidence="2" key="1">
    <citation type="submission" date="2013-07" db="EMBL/GenBank/DDBJ databases">
        <authorList>
            <consortium name="The Broad Institute Genome Sequencing Platform"/>
            <person name="Cuomo C."/>
            <person name="Litvintseva A."/>
            <person name="Chen Y."/>
            <person name="Heitman J."/>
            <person name="Sun S."/>
            <person name="Springer D."/>
            <person name="Dromer F."/>
            <person name="Young S.K."/>
            <person name="Zeng Q."/>
            <person name="Gargeya S."/>
            <person name="Fitzgerald M."/>
            <person name="Abouelleil A."/>
            <person name="Alvarado L."/>
            <person name="Berlin A.M."/>
            <person name="Chapman S.B."/>
            <person name="Dewar J."/>
            <person name="Goldberg J."/>
            <person name="Griggs A."/>
            <person name="Gujja S."/>
            <person name="Hansen M."/>
            <person name="Howarth C."/>
            <person name="Imamovic A."/>
            <person name="Larimer J."/>
            <person name="McCowan C."/>
            <person name="Murphy C."/>
            <person name="Pearson M."/>
            <person name="Priest M."/>
            <person name="Roberts A."/>
            <person name="Saif S."/>
            <person name="Shea T."/>
            <person name="Sykes S."/>
            <person name="Wortman J."/>
            <person name="Nusbaum C."/>
            <person name="Birren B."/>
        </authorList>
    </citation>
    <scope>NUCLEOTIDE SEQUENCE</scope>
    <source>
        <strain evidence="2">CBS 10737</strain>
    </source>
</reference>
<protein>
    <recommendedName>
        <fullName evidence="4">Inhibitor I9 domain-containing protein</fullName>
    </recommendedName>
</protein>
<organism evidence="2 3">
    <name type="scientific">Kwoniella pini CBS 10737</name>
    <dbReference type="NCBI Taxonomy" id="1296096"/>
    <lineage>
        <taxon>Eukaryota</taxon>
        <taxon>Fungi</taxon>
        <taxon>Dikarya</taxon>
        <taxon>Basidiomycota</taxon>
        <taxon>Agaricomycotina</taxon>
        <taxon>Tremellomycetes</taxon>
        <taxon>Tremellales</taxon>
        <taxon>Cryptococcaceae</taxon>
        <taxon>Kwoniella</taxon>
    </lineage>
</organism>
<sequence length="114" mass="12647">MQLSIKSILLFIFISLSISVSAYQLSIVDNDNMANKQVIVQFKKSSSADDRQKIISELKGKGATIVNEDNINSKILPFITVSLPESDFSALQTDFSGDHEVVENVEADQEVRIQ</sequence>
<dbReference type="GeneID" id="30173429"/>
<feature type="chain" id="PRO_5042525256" description="Inhibitor I9 domain-containing protein" evidence="1">
    <location>
        <begin position="23"/>
        <end position="114"/>
    </location>
</feature>
<dbReference type="InterPro" id="IPR037045">
    <property type="entry name" value="S8pro/Inhibitor_I9_sf"/>
</dbReference>
<proteinExistence type="predicted"/>
<dbReference type="EMBL" id="CP144526">
    <property type="protein sequence ID" value="WWC72272.1"/>
    <property type="molecule type" value="Genomic_DNA"/>
</dbReference>
<accession>A0AAJ8LAU7</accession>
<name>A0AAJ8LAU7_9TREE</name>
<evidence type="ECO:0008006" key="4">
    <source>
        <dbReference type="Google" id="ProtNLM"/>
    </source>
</evidence>
<dbReference type="RefSeq" id="XP_019010586.2">
    <property type="nucleotide sequence ID" value="XM_019156784.2"/>
</dbReference>
<dbReference type="KEGG" id="kpin:30173429"/>
<dbReference type="Proteomes" id="UP000094020">
    <property type="component" value="Chromosome 8"/>
</dbReference>
<reference evidence="2" key="2">
    <citation type="submission" date="2024-02" db="EMBL/GenBank/DDBJ databases">
        <title>Comparative genomics of Cryptococcus and Kwoniella reveals pathogenesis evolution and contrasting modes of karyotype evolution via chromosome fusion or intercentromeric recombination.</title>
        <authorList>
            <person name="Coelho M.A."/>
            <person name="David-Palma M."/>
            <person name="Shea T."/>
            <person name="Bowers K."/>
            <person name="McGinley-Smith S."/>
            <person name="Mohammad A.W."/>
            <person name="Gnirke A."/>
            <person name="Yurkov A.M."/>
            <person name="Nowrousian M."/>
            <person name="Sun S."/>
            <person name="Cuomo C.A."/>
            <person name="Heitman J."/>
        </authorList>
    </citation>
    <scope>NUCLEOTIDE SEQUENCE</scope>
    <source>
        <strain evidence="2">CBS 10737</strain>
    </source>
</reference>
<keyword evidence="3" id="KW-1185">Reference proteome</keyword>
<evidence type="ECO:0000256" key="1">
    <source>
        <dbReference type="SAM" id="SignalP"/>
    </source>
</evidence>
<dbReference type="AlphaFoldDB" id="A0AAJ8LAU7"/>